<reference evidence="1 2" key="1">
    <citation type="submission" date="2019-03" db="EMBL/GenBank/DDBJ databases">
        <title>First draft genome of Liparis tanakae, snailfish: a comprehensive survey of snailfish specific genes.</title>
        <authorList>
            <person name="Kim W."/>
            <person name="Song I."/>
            <person name="Jeong J.-H."/>
            <person name="Kim D."/>
            <person name="Kim S."/>
            <person name="Ryu S."/>
            <person name="Song J.Y."/>
            <person name="Lee S.K."/>
        </authorList>
    </citation>
    <scope>NUCLEOTIDE SEQUENCE [LARGE SCALE GENOMIC DNA]</scope>
    <source>
        <tissue evidence="1">Muscle</tissue>
    </source>
</reference>
<organism evidence="1 2">
    <name type="scientific">Liparis tanakae</name>
    <name type="common">Tanaka's snailfish</name>
    <dbReference type="NCBI Taxonomy" id="230148"/>
    <lineage>
        <taxon>Eukaryota</taxon>
        <taxon>Metazoa</taxon>
        <taxon>Chordata</taxon>
        <taxon>Craniata</taxon>
        <taxon>Vertebrata</taxon>
        <taxon>Euteleostomi</taxon>
        <taxon>Actinopterygii</taxon>
        <taxon>Neopterygii</taxon>
        <taxon>Teleostei</taxon>
        <taxon>Neoteleostei</taxon>
        <taxon>Acanthomorphata</taxon>
        <taxon>Eupercaria</taxon>
        <taxon>Perciformes</taxon>
        <taxon>Cottioidei</taxon>
        <taxon>Cottales</taxon>
        <taxon>Liparidae</taxon>
        <taxon>Liparis</taxon>
    </lineage>
</organism>
<gene>
    <name evidence="1" type="ORF">EYF80_006774</name>
</gene>
<keyword evidence="2" id="KW-1185">Reference proteome</keyword>
<proteinExistence type="predicted"/>
<dbReference type="EMBL" id="SRLO01000036">
    <property type="protein sequence ID" value="TNN82817.1"/>
    <property type="molecule type" value="Genomic_DNA"/>
</dbReference>
<name>A0A4Z2IYH2_9TELE</name>
<dbReference type="PROSITE" id="PS51257">
    <property type="entry name" value="PROKAR_LIPOPROTEIN"/>
    <property type="match status" value="1"/>
</dbReference>
<protein>
    <submittedName>
        <fullName evidence="1">Uncharacterized protein</fullName>
    </submittedName>
</protein>
<accession>A0A4Z2IYH2</accession>
<comment type="caution">
    <text evidence="1">The sequence shown here is derived from an EMBL/GenBank/DDBJ whole genome shotgun (WGS) entry which is preliminary data.</text>
</comment>
<sequence length="224" mass="23771">MSAVLKAPLPSSMSNLRNLPPGEVATAFISASSSCSLSFPLWVDADEGTSGSWVELGPEESWPTAAQDEAAPGCWALLGKTESEERSSSSTLFLKKRFSLLSRFWPVSTGFSEESSVPVGSPESVAMGNGLSHTSLTSFSSKPLLLRQSPSLSLSVVTHSLLRARQVVLPVLQLCYEDMRTEASGVPRPACPPGVMRLLQGESTCSHLILSERASGNHCDAFAG</sequence>
<evidence type="ECO:0000313" key="2">
    <source>
        <dbReference type="Proteomes" id="UP000314294"/>
    </source>
</evidence>
<evidence type="ECO:0000313" key="1">
    <source>
        <dbReference type="EMBL" id="TNN82817.1"/>
    </source>
</evidence>
<dbReference type="Proteomes" id="UP000314294">
    <property type="component" value="Unassembled WGS sequence"/>
</dbReference>
<dbReference type="AlphaFoldDB" id="A0A4Z2IYH2"/>